<dbReference type="EMBL" id="AP014961">
    <property type="protein sequence ID" value="BAS95140.1"/>
    <property type="molecule type" value="Genomic_DNA"/>
</dbReference>
<dbReference type="Proteomes" id="UP000059680">
    <property type="component" value="Chromosome 5"/>
</dbReference>
<reference evidence="3" key="1">
    <citation type="journal article" date="2005" name="Nature">
        <title>The map-based sequence of the rice genome.</title>
        <authorList>
            <consortium name="International rice genome sequencing project (IRGSP)"/>
            <person name="Matsumoto T."/>
            <person name="Wu J."/>
            <person name="Kanamori H."/>
            <person name="Katayose Y."/>
            <person name="Fujisawa M."/>
            <person name="Namiki N."/>
            <person name="Mizuno H."/>
            <person name="Yamamoto K."/>
            <person name="Antonio B.A."/>
            <person name="Baba T."/>
            <person name="Sakata K."/>
            <person name="Nagamura Y."/>
            <person name="Aoki H."/>
            <person name="Arikawa K."/>
            <person name="Arita K."/>
            <person name="Bito T."/>
            <person name="Chiden Y."/>
            <person name="Fujitsuka N."/>
            <person name="Fukunaka R."/>
            <person name="Hamada M."/>
            <person name="Harada C."/>
            <person name="Hayashi A."/>
            <person name="Hijishita S."/>
            <person name="Honda M."/>
            <person name="Hosokawa S."/>
            <person name="Ichikawa Y."/>
            <person name="Idonuma A."/>
            <person name="Iijima M."/>
            <person name="Ikeda M."/>
            <person name="Ikeno M."/>
            <person name="Ito K."/>
            <person name="Ito S."/>
            <person name="Ito T."/>
            <person name="Ito Y."/>
            <person name="Ito Y."/>
            <person name="Iwabuchi A."/>
            <person name="Kamiya K."/>
            <person name="Karasawa W."/>
            <person name="Kurita K."/>
            <person name="Katagiri S."/>
            <person name="Kikuta A."/>
            <person name="Kobayashi H."/>
            <person name="Kobayashi N."/>
            <person name="Machita K."/>
            <person name="Maehara T."/>
            <person name="Masukawa M."/>
            <person name="Mizubayashi T."/>
            <person name="Mukai Y."/>
            <person name="Nagasaki H."/>
            <person name="Nagata Y."/>
            <person name="Naito S."/>
            <person name="Nakashima M."/>
            <person name="Nakama Y."/>
            <person name="Nakamichi Y."/>
            <person name="Nakamura M."/>
            <person name="Meguro A."/>
            <person name="Negishi M."/>
            <person name="Ohta I."/>
            <person name="Ohta T."/>
            <person name="Okamoto M."/>
            <person name="Ono N."/>
            <person name="Saji S."/>
            <person name="Sakaguchi M."/>
            <person name="Sakai K."/>
            <person name="Shibata M."/>
            <person name="Shimokawa T."/>
            <person name="Song J."/>
            <person name="Takazaki Y."/>
            <person name="Terasawa K."/>
            <person name="Tsugane M."/>
            <person name="Tsuji K."/>
            <person name="Ueda S."/>
            <person name="Waki K."/>
            <person name="Yamagata H."/>
            <person name="Yamamoto M."/>
            <person name="Yamamoto S."/>
            <person name="Yamane H."/>
            <person name="Yoshiki S."/>
            <person name="Yoshihara R."/>
            <person name="Yukawa K."/>
            <person name="Zhong H."/>
            <person name="Yano M."/>
            <person name="Yuan Q."/>
            <person name="Ouyang S."/>
            <person name="Liu J."/>
            <person name="Jones K.M."/>
            <person name="Gansberger K."/>
            <person name="Moffat K."/>
            <person name="Hill J."/>
            <person name="Bera J."/>
            <person name="Fadrosh D."/>
            <person name="Jin S."/>
            <person name="Johri S."/>
            <person name="Kim M."/>
            <person name="Overton L."/>
            <person name="Reardon M."/>
            <person name="Tsitrin T."/>
            <person name="Vuong H."/>
            <person name="Weaver B."/>
            <person name="Ciecko A."/>
            <person name="Tallon L."/>
            <person name="Jackson J."/>
            <person name="Pai G."/>
            <person name="Aken S.V."/>
            <person name="Utterback T."/>
            <person name="Reidmuller S."/>
            <person name="Feldblyum T."/>
            <person name="Hsiao J."/>
            <person name="Zismann V."/>
            <person name="Iobst S."/>
            <person name="de Vazeille A.R."/>
            <person name="Buell C.R."/>
            <person name="Ying K."/>
            <person name="Li Y."/>
            <person name="Lu T."/>
            <person name="Huang Y."/>
            <person name="Zhao Q."/>
            <person name="Feng Q."/>
            <person name="Zhang L."/>
            <person name="Zhu J."/>
            <person name="Weng Q."/>
            <person name="Mu J."/>
            <person name="Lu Y."/>
            <person name="Fan D."/>
            <person name="Liu Y."/>
            <person name="Guan J."/>
            <person name="Zhang Y."/>
            <person name="Yu S."/>
            <person name="Liu X."/>
            <person name="Zhang Y."/>
            <person name="Hong G."/>
            <person name="Han B."/>
            <person name="Choisne N."/>
            <person name="Demange N."/>
            <person name="Orjeda G."/>
            <person name="Samain S."/>
            <person name="Cattolico L."/>
            <person name="Pelletier E."/>
            <person name="Couloux A."/>
            <person name="Segurens B."/>
            <person name="Wincker P."/>
            <person name="D'Hont A."/>
            <person name="Scarpelli C."/>
            <person name="Weissenbach J."/>
            <person name="Salanoubat M."/>
            <person name="Quetier F."/>
            <person name="Yu Y."/>
            <person name="Kim H.R."/>
            <person name="Rambo T."/>
            <person name="Currie J."/>
            <person name="Collura K."/>
            <person name="Luo M."/>
            <person name="Yang T."/>
            <person name="Ammiraju J.S.S."/>
            <person name="Engler F."/>
            <person name="Soderlund C."/>
            <person name="Wing R.A."/>
            <person name="Palmer L.E."/>
            <person name="de la Bastide M."/>
            <person name="Spiegel L."/>
            <person name="Nascimento L."/>
            <person name="Zutavern T."/>
            <person name="O'Shaughnessy A."/>
            <person name="Dike S."/>
            <person name="Dedhia N."/>
            <person name="Preston R."/>
            <person name="Balija V."/>
            <person name="McCombie W.R."/>
            <person name="Chow T."/>
            <person name="Chen H."/>
            <person name="Chung M."/>
            <person name="Chen C."/>
            <person name="Shaw J."/>
            <person name="Wu H."/>
            <person name="Hsiao K."/>
            <person name="Chao Y."/>
            <person name="Chu M."/>
            <person name="Cheng C."/>
            <person name="Hour A."/>
            <person name="Lee P."/>
            <person name="Lin S."/>
            <person name="Lin Y."/>
            <person name="Liou J."/>
            <person name="Liu S."/>
            <person name="Hsing Y."/>
            <person name="Raghuvanshi S."/>
            <person name="Mohanty A."/>
            <person name="Bharti A.K."/>
            <person name="Gaur A."/>
            <person name="Gupta V."/>
            <person name="Kumar D."/>
            <person name="Ravi V."/>
            <person name="Vij S."/>
            <person name="Kapur A."/>
            <person name="Khurana P."/>
            <person name="Khurana P."/>
            <person name="Khurana J.P."/>
            <person name="Tyagi A.K."/>
            <person name="Gaikwad K."/>
            <person name="Singh A."/>
            <person name="Dalal V."/>
            <person name="Srivastava S."/>
            <person name="Dixit A."/>
            <person name="Pal A.K."/>
            <person name="Ghazi I.A."/>
            <person name="Yadav M."/>
            <person name="Pandit A."/>
            <person name="Bhargava A."/>
            <person name="Sureshbabu K."/>
            <person name="Batra K."/>
            <person name="Sharma T.R."/>
            <person name="Mohapatra T."/>
            <person name="Singh N.K."/>
            <person name="Messing J."/>
            <person name="Nelson A.B."/>
            <person name="Fuks G."/>
            <person name="Kavchok S."/>
            <person name="Keizer G."/>
            <person name="Linton E."/>
            <person name="Llaca V."/>
            <person name="Song R."/>
            <person name="Tanyolac B."/>
            <person name="Young S."/>
            <person name="Ho-Il K."/>
            <person name="Hahn J.H."/>
            <person name="Sangsakoo G."/>
            <person name="Vanavichit A."/>
            <person name="de Mattos Luiz.A.T."/>
            <person name="Zimmer P.D."/>
            <person name="Malone G."/>
            <person name="Dellagostin O."/>
            <person name="de Oliveira A.C."/>
            <person name="Bevan M."/>
            <person name="Bancroft I."/>
            <person name="Minx P."/>
            <person name="Cordum H."/>
            <person name="Wilson R."/>
            <person name="Cheng Z."/>
            <person name="Jin W."/>
            <person name="Jiang J."/>
            <person name="Leong S.A."/>
            <person name="Iwama H."/>
            <person name="Gojobori T."/>
            <person name="Itoh T."/>
            <person name="Niimura Y."/>
            <person name="Fujii Y."/>
            <person name="Habara T."/>
            <person name="Sakai H."/>
            <person name="Sato Y."/>
            <person name="Wilson G."/>
            <person name="Kumar K."/>
            <person name="McCouch S."/>
            <person name="Juretic N."/>
            <person name="Hoen D."/>
            <person name="Wright S."/>
            <person name="Bruskiewich R."/>
            <person name="Bureau T."/>
            <person name="Miyao A."/>
            <person name="Hirochika H."/>
            <person name="Nishikawa T."/>
            <person name="Kadowaki K."/>
            <person name="Sugiura M."/>
            <person name="Burr B."/>
            <person name="Sasaki T."/>
        </authorList>
    </citation>
    <scope>NUCLEOTIDE SEQUENCE [LARGE SCALE GENOMIC DNA]</scope>
    <source>
        <strain evidence="3">cv. Nipponbare</strain>
    </source>
</reference>
<sequence>MTHNGDMRVRVVPSNHPRFLADGGRQADISACAVAAASSSGLTSTLSFFRSHLICGDAPHIRANGERGEAGDLDVAEEEAHDLLRLGGEGVGEAGEPHLLPDPDLRQRHLLRPPASCRRRRRRSGGVSGRGGG</sequence>
<feature type="region of interest" description="Disordered" evidence="1">
    <location>
        <begin position="87"/>
        <end position="133"/>
    </location>
</feature>
<name>A0A0P0WQG8_ORYSJ</name>
<reference evidence="2 3" key="3">
    <citation type="journal article" date="2013" name="Rice">
        <title>Improvement of the Oryza sativa Nipponbare reference genome using next generation sequence and optical map data.</title>
        <authorList>
            <person name="Kawahara Y."/>
            <person name="de la Bastide M."/>
            <person name="Hamilton J.P."/>
            <person name="Kanamori H."/>
            <person name="McCombie W.R."/>
            <person name="Ouyang S."/>
            <person name="Schwartz D.C."/>
            <person name="Tanaka T."/>
            <person name="Wu J."/>
            <person name="Zhou S."/>
            <person name="Childs K.L."/>
            <person name="Davidson R.M."/>
            <person name="Lin H."/>
            <person name="Quesada-Ocampo L."/>
            <person name="Vaillancourt B."/>
            <person name="Sakai H."/>
            <person name="Lee S.S."/>
            <person name="Kim J."/>
            <person name="Numa H."/>
            <person name="Itoh T."/>
            <person name="Buell C.R."/>
            <person name="Matsumoto T."/>
        </authorList>
    </citation>
    <scope>NUCLEOTIDE SEQUENCE [LARGE SCALE GENOMIC DNA]</scope>
    <source>
        <strain evidence="3">cv. Nipponbare</strain>
    </source>
</reference>
<evidence type="ECO:0000313" key="2">
    <source>
        <dbReference type="EMBL" id="BAS95140.1"/>
    </source>
</evidence>
<organism evidence="2 3">
    <name type="scientific">Oryza sativa subsp. japonica</name>
    <name type="common">Rice</name>
    <dbReference type="NCBI Taxonomy" id="39947"/>
    <lineage>
        <taxon>Eukaryota</taxon>
        <taxon>Viridiplantae</taxon>
        <taxon>Streptophyta</taxon>
        <taxon>Embryophyta</taxon>
        <taxon>Tracheophyta</taxon>
        <taxon>Spermatophyta</taxon>
        <taxon>Magnoliopsida</taxon>
        <taxon>Liliopsida</taxon>
        <taxon>Poales</taxon>
        <taxon>Poaceae</taxon>
        <taxon>BOP clade</taxon>
        <taxon>Oryzoideae</taxon>
        <taxon>Oryzeae</taxon>
        <taxon>Oryzinae</taxon>
        <taxon>Oryza</taxon>
        <taxon>Oryza sativa</taxon>
    </lineage>
</organism>
<evidence type="ECO:0000313" key="3">
    <source>
        <dbReference type="Proteomes" id="UP000059680"/>
    </source>
</evidence>
<reference evidence="2 3" key="2">
    <citation type="journal article" date="2013" name="Plant Cell Physiol.">
        <title>Rice Annotation Project Database (RAP-DB): an integrative and interactive database for rice genomics.</title>
        <authorList>
            <person name="Sakai H."/>
            <person name="Lee S.S."/>
            <person name="Tanaka T."/>
            <person name="Numa H."/>
            <person name="Kim J."/>
            <person name="Kawahara Y."/>
            <person name="Wakimoto H."/>
            <person name="Yang C.C."/>
            <person name="Iwamoto M."/>
            <person name="Abe T."/>
            <person name="Yamada Y."/>
            <person name="Muto A."/>
            <person name="Inokuchi H."/>
            <person name="Ikemura T."/>
            <person name="Matsumoto T."/>
            <person name="Sasaki T."/>
            <person name="Itoh T."/>
        </authorList>
    </citation>
    <scope>NUCLEOTIDE SEQUENCE [LARGE SCALE GENOMIC DNA]</scope>
    <source>
        <strain evidence="3">cv. Nipponbare</strain>
    </source>
</reference>
<feature type="compositionally biased region" description="Basic and acidic residues" evidence="1">
    <location>
        <begin position="95"/>
        <end position="107"/>
    </location>
</feature>
<proteinExistence type="predicted"/>
<accession>A0A0P0WQG8</accession>
<keyword evidence="3" id="KW-1185">Reference proteome</keyword>
<dbReference type="AlphaFoldDB" id="A0A0P0WQG8"/>
<gene>
    <name evidence="2" type="ordered locus">Os05g0542666</name>
    <name evidence="2" type="ORF">OSNPB_050542666</name>
</gene>
<dbReference type="PaxDb" id="39947-A0A0P0WQG8"/>
<feature type="non-terminal residue" evidence="2">
    <location>
        <position position="1"/>
    </location>
</feature>
<evidence type="ECO:0000256" key="1">
    <source>
        <dbReference type="SAM" id="MobiDB-lite"/>
    </source>
</evidence>
<protein>
    <submittedName>
        <fullName evidence="2">Os05g0542666 protein</fullName>
    </submittedName>
</protein>
<dbReference type="InParanoid" id="A0A0P0WQG8"/>